<dbReference type="Gene3D" id="3.40.920.10">
    <property type="entry name" value="Pyruvate-ferredoxin oxidoreductase, PFOR, domain III"/>
    <property type="match status" value="1"/>
</dbReference>
<dbReference type="InterPro" id="IPR002880">
    <property type="entry name" value="Pyrv_Fd/Flavodoxin_OxRdtase_N"/>
</dbReference>
<feature type="domain" description="Pyruvate flavodoxin/ferredoxin oxidoreductase pyrimidine binding" evidence="3">
    <location>
        <begin position="212"/>
        <end position="456"/>
    </location>
</feature>
<protein>
    <submittedName>
        <fullName evidence="5">2-oxoglutarate ferredoxin oxidoreductase subunit alpha</fullName>
    </submittedName>
</protein>
<dbReference type="Gene3D" id="3.40.50.970">
    <property type="match status" value="1"/>
</dbReference>
<dbReference type="PANTHER" id="PTHR32154:SF20">
    <property type="entry name" value="2-OXOGLUTARATE OXIDOREDUCTASE SUBUNIT KORA"/>
    <property type="match status" value="1"/>
</dbReference>
<dbReference type="Pfam" id="PF01855">
    <property type="entry name" value="POR_N"/>
    <property type="match status" value="1"/>
</dbReference>
<reference evidence="5 6" key="1">
    <citation type="submission" date="2016-10" db="EMBL/GenBank/DDBJ databases">
        <authorList>
            <person name="de Groot N.N."/>
        </authorList>
    </citation>
    <scope>NUCLEOTIDE SEQUENCE [LARGE SCALE GENOMIC DNA]</scope>
    <source>
        <strain evidence="5 6">DSM 44945</strain>
    </source>
</reference>
<dbReference type="Pfam" id="PF17147">
    <property type="entry name" value="PFOR_II"/>
    <property type="match status" value="1"/>
</dbReference>
<dbReference type="FunFam" id="3.40.920.10:FF:000003">
    <property type="entry name" value="Pyruvate ferredoxin oxidoreductase, alpha subunit"/>
    <property type="match status" value="1"/>
</dbReference>
<dbReference type="Pfam" id="PF01558">
    <property type="entry name" value="POR"/>
    <property type="match status" value="1"/>
</dbReference>
<evidence type="ECO:0000259" key="4">
    <source>
        <dbReference type="Pfam" id="PF17147"/>
    </source>
</evidence>
<dbReference type="InterPro" id="IPR009014">
    <property type="entry name" value="Transketo_C/PFOR_II"/>
</dbReference>
<evidence type="ECO:0000313" key="5">
    <source>
        <dbReference type="EMBL" id="SFF66225.1"/>
    </source>
</evidence>
<organism evidence="5 6">
    <name type="scientific">Planifilum fulgidum</name>
    <dbReference type="NCBI Taxonomy" id="201973"/>
    <lineage>
        <taxon>Bacteria</taxon>
        <taxon>Bacillati</taxon>
        <taxon>Bacillota</taxon>
        <taxon>Bacilli</taxon>
        <taxon>Bacillales</taxon>
        <taxon>Thermoactinomycetaceae</taxon>
        <taxon>Planifilum</taxon>
    </lineage>
</organism>
<dbReference type="Gene3D" id="3.40.50.920">
    <property type="match status" value="1"/>
</dbReference>
<dbReference type="InterPro" id="IPR029061">
    <property type="entry name" value="THDP-binding"/>
</dbReference>
<dbReference type="EMBL" id="FOOK01000002">
    <property type="protein sequence ID" value="SFF66225.1"/>
    <property type="molecule type" value="Genomic_DNA"/>
</dbReference>
<accession>A0A1I2KGT2</accession>
<dbReference type="InterPro" id="IPR033412">
    <property type="entry name" value="PFOR_II"/>
</dbReference>
<evidence type="ECO:0000259" key="3">
    <source>
        <dbReference type="Pfam" id="PF01855"/>
    </source>
</evidence>
<dbReference type="PANTHER" id="PTHR32154">
    <property type="entry name" value="PYRUVATE-FLAVODOXIN OXIDOREDUCTASE-RELATED"/>
    <property type="match status" value="1"/>
</dbReference>
<dbReference type="FunFam" id="3.40.50.970:FF:000022">
    <property type="entry name" value="2-oxoglutarate ferredoxin oxidoreductase alpha subunit"/>
    <property type="match status" value="1"/>
</dbReference>
<dbReference type="STRING" id="201973.SAMN04488025_10225"/>
<name>A0A1I2KGT2_9BACL</name>
<feature type="domain" description="Pyruvate:ferredoxin oxidoreductase core" evidence="4">
    <location>
        <begin position="481"/>
        <end position="574"/>
    </location>
</feature>
<dbReference type="AlphaFoldDB" id="A0A1I2KGT2"/>
<dbReference type="InterPro" id="IPR002869">
    <property type="entry name" value="Pyrv_flavodox_OxRed_cen"/>
</dbReference>
<gene>
    <name evidence="5" type="ORF">SAMN04488025_10225</name>
</gene>
<dbReference type="SUPFAM" id="SSF53323">
    <property type="entry name" value="Pyruvate-ferredoxin oxidoreductase, PFOR, domain III"/>
    <property type="match status" value="1"/>
</dbReference>
<keyword evidence="6" id="KW-1185">Reference proteome</keyword>
<keyword evidence="1" id="KW-0560">Oxidoreductase</keyword>
<evidence type="ECO:0000256" key="1">
    <source>
        <dbReference type="ARBA" id="ARBA00023002"/>
    </source>
</evidence>
<dbReference type="InterPro" id="IPR050722">
    <property type="entry name" value="Pyruvate:ferred/Flavod_OxRd"/>
</dbReference>
<dbReference type="GO" id="GO:0006979">
    <property type="term" value="P:response to oxidative stress"/>
    <property type="evidence" value="ECO:0007669"/>
    <property type="project" value="TreeGrafter"/>
</dbReference>
<dbReference type="InterPro" id="IPR022367">
    <property type="entry name" value="2-oxoacid/accept_OxRdtase_asu"/>
</dbReference>
<dbReference type="OrthoDB" id="9794954at2"/>
<dbReference type="RefSeq" id="WP_092035481.1">
    <property type="nucleotide sequence ID" value="NZ_FOOK01000002.1"/>
</dbReference>
<dbReference type="SUPFAM" id="SSF52518">
    <property type="entry name" value="Thiamin diphosphate-binding fold (THDP-binding)"/>
    <property type="match status" value="1"/>
</dbReference>
<proteinExistence type="predicted"/>
<evidence type="ECO:0000259" key="2">
    <source>
        <dbReference type="Pfam" id="PF01558"/>
    </source>
</evidence>
<dbReference type="SUPFAM" id="SSF52922">
    <property type="entry name" value="TK C-terminal domain-like"/>
    <property type="match status" value="1"/>
</dbReference>
<dbReference type="NCBIfam" id="TIGR03710">
    <property type="entry name" value="OAFO_sf"/>
    <property type="match status" value="1"/>
</dbReference>
<dbReference type="InterPro" id="IPR019752">
    <property type="entry name" value="Pyrv/ketoisovalerate_OxRed_cat"/>
</dbReference>
<dbReference type="CDD" id="cd07034">
    <property type="entry name" value="TPP_PYR_PFOR_IOR-alpha_like"/>
    <property type="match status" value="1"/>
</dbReference>
<dbReference type="GO" id="GO:0016903">
    <property type="term" value="F:oxidoreductase activity, acting on the aldehyde or oxo group of donors"/>
    <property type="evidence" value="ECO:0007669"/>
    <property type="project" value="InterPro"/>
</dbReference>
<feature type="domain" description="Pyruvate/ketoisovalerate oxidoreductase catalytic" evidence="2">
    <location>
        <begin position="13"/>
        <end position="176"/>
    </location>
</feature>
<dbReference type="Proteomes" id="UP000198661">
    <property type="component" value="Unassembled WGS sequence"/>
</dbReference>
<evidence type="ECO:0000313" key="6">
    <source>
        <dbReference type="Proteomes" id="UP000198661"/>
    </source>
</evidence>
<sequence length="587" mass="63890">MTELTWKVGGAQGEGIDSTGEIFAMALNRRGHYVFAYRHFMSLIKGGHTNYKVRVSPRKTGYHGDGLDILIAFDQRTVDENGWELNEGAALIYDSSRIRSLKVPEGKDIRLCPVPVTEMAKEVGSPIMKNMIACGVSAGLVGLSPDAFDSLIEDRFGKKGEQVVAKNKEAVKKGYDYALAHFGQLKKLPDPEPEEDGGGHLFLSGNEAVALGALAAGCRFLAAYPITPATEIMYAALAHFPRFGGKVIQAEDEIAACIMAIGANYAGVRAMTSTSGPGISLMQEAIGLAGITETPLVVVDVMRGGPGTGLPTKTEQSDLNELLYGSHGEIPRIVLTPTSVEECFRYTAEAFNLAEKYQCPVIIATDMFLGMSKQSVPVKAIDFSSIRIDRGELISDEELAQLAPGAYRRYTVTESGISKRSIPGQKNGRFVALSNEHDDGAIEEIEDPRTRVEQMRKRLRKLKGFDADAIGYSYDGPEKTEWTLVGFGSTAAQIREAVEILRSRGIRTGHLQLRVLNPFPDASVRRILEGAERILVVENNATGQLAERIRARVGFHDKIVSCLKFSGDPFTVKEILGHVHQEEGVTA</sequence>